<evidence type="ECO:0000313" key="1">
    <source>
        <dbReference type="EMBL" id="SBS97738.1"/>
    </source>
</evidence>
<dbReference type="EMBL" id="FLQV01000747">
    <property type="protein sequence ID" value="SBS97738.1"/>
    <property type="molecule type" value="Genomic_DNA"/>
</dbReference>
<reference evidence="2" key="1">
    <citation type="submission" date="2016-05" db="EMBL/GenBank/DDBJ databases">
        <authorList>
            <person name="Naeem Raeece"/>
        </authorList>
    </citation>
    <scope>NUCLEOTIDE SEQUENCE [LARGE SCALE GENOMIC DNA]</scope>
</reference>
<organism evidence="1 2">
    <name type="scientific">Plasmodium ovale curtisi</name>
    <dbReference type="NCBI Taxonomy" id="864141"/>
    <lineage>
        <taxon>Eukaryota</taxon>
        <taxon>Sar</taxon>
        <taxon>Alveolata</taxon>
        <taxon>Apicomplexa</taxon>
        <taxon>Aconoidasida</taxon>
        <taxon>Haemosporida</taxon>
        <taxon>Plasmodiidae</taxon>
        <taxon>Plasmodium</taxon>
        <taxon>Plasmodium (Plasmodium)</taxon>
    </lineage>
</organism>
<dbReference type="Proteomes" id="UP000078546">
    <property type="component" value="Unassembled WGS sequence"/>
</dbReference>
<proteinExistence type="predicted"/>
<name>A0A1A8WZI2_PLAOA</name>
<accession>A0A1A8WZI2</accession>
<evidence type="ECO:0000313" key="2">
    <source>
        <dbReference type="Proteomes" id="UP000078546"/>
    </source>
</evidence>
<gene>
    <name evidence="1" type="ORF">POVCU1_040550</name>
</gene>
<sequence>MIDTRGTLTKRSADARISFYEILLYYAYYQLGNSFFDHNPAPHPTPSLRQRTTRNSTKQAIVKSPQGFVKRFCKMNTLARLKGYVPINIFFKDAMFSSMMRGRNTPYVGVIHGKNPNLDQFGLANSDIAIRKHGMEDYPFSFFLNGYILCDNKINLKEGSNDKIFSKKETGILHFWNRSPGARYPKKANNGARPDCRSLFRAGCKFRKCELEDYTAVCPLVICYKVVNVPSCFVYMIDRLEGKTCVLIGYRDRRVRSGGRKKAHCMTVNFC</sequence>
<protein>
    <submittedName>
        <fullName evidence="1">Uncharacterized protein</fullName>
    </submittedName>
</protein>
<dbReference type="AlphaFoldDB" id="A0A1A8WZI2"/>